<dbReference type="Proteomes" id="UP001301350">
    <property type="component" value="Unassembled WGS sequence"/>
</dbReference>
<proteinExistence type="predicted"/>
<name>A0AAV9ISL0_CYACA</name>
<accession>A0AAV9ISL0</accession>
<protein>
    <recommendedName>
        <fullName evidence="3">COP9 signalosome complex subunit 3</fullName>
    </recommendedName>
</protein>
<gene>
    <name evidence="1" type="ORF">CDCA_CDCA03G1100</name>
</gene>
<comment type="caution">
    <text evidence="1">The sequence shown here is derived from an EMBL/GenBank/DDBJ whole genome shotgun (WGS) entry which is preliminary data.</text>
</comment>
<evidence type="ECO:0008006" key="3">
    <source>
        <dbReference type="Google" id="ProtNLM"/>
    </source>
</evidence>
<evidence type="ECO:0000313" key="1">
    <source>
        <dbReference type="EMBL" id="KAK4535075.1"/>
    </source>
</evidence>
<dbReference type="AlphaFoldDB" id="A0AAV9ISL0"/>
<sequence length="528" mass="57548">MEPELESIDAVREQWEAAIWAADWRQYLHLEKAVAPRIPLALLTAVQRHWADERHGGVRDGLLDCAVDVSLLGELARRETVRAGSTTAAERALRWVSAVVRALLSALEEERTDDPGEVPTSQPWTQRHRVTTTRTRAFWLLCRCAARLALRCDCGQTVGELMLRAARWGTQRAAHLLPVHVDALLLCVAVGEYAAAEEQLLQPLQPLWIGPPRLSWLSAADVMEFLQTGAEAYMLMGAYWEAFRLLHLLLTAVPVVELSPSAGDDIDTATSLDGDAFALARDVADASTDAPHARLAATIAAYKRYLCVALIATGRRQPSVRPGQHSLLTSITQHAREHHTLAYGALGRQFEKALQAISMREYDAATTGPAAAVFAADGTEALVQAVRQALLRFLVLSLGEVYTALPLEEIAQRVGASTADVREALRQLSDAVRMAHCMAEPRTRLAASRVRYIVGEDVVLFIDEDRGDAPTQRAVSKPESIDAGVGLSAAAMKQLRRGHSLHLCMAELQCQMAPGSARAAEPPSASRS</sequence>
<organism evidence="1 2">
    <name type="scientific">Cyanidium caldarium</name>
    <name type="common">Red alga</name>
    <dbReference type="NCBI Taxonomy" id="2771"/>
    <lineage>
        <taxon>Eukaryota</taxon>
        <taxon>Rhodophyta</taxon>
        <taxon>Bangiophyceae</taxon>
        <taxon>Cyanidiales</taxon>
        <taxon>Cyanidiaceae</taxon>
        <taxon>Cyanidium</taxon>
    </lineage>
</organism>
<evidence type="ECO:0000313" key="2">
    <source>
        <dbReference type="Proteomes" id="UP001301350"/>
    </source>
</evidence>
<reference evidence="1 2" key="1">
    <citation type="submission" date="2022-07" db="EMBL/GenBank/DDBJ databases">
        <title>Genome-wide signatures of adaptation to extreme environments.</title>
        <authorList>
            <person name="Cho C.H."/>
            <person name="Yoon H.S."/>
        </authorList>
    </citation>
    <scope>NUCLEOTIDE SEQUENCE [LARGE SCALE GENOMIC DNA]</scope>
    <source>
        <strain evidence="1 2">DBV 063 E5</strain>
    </source>
</reference>
<keyword evidence="2" id="KW-1185">Reference proteome</keyword>
<dbReference type="EMBL" id="JANCYW010000003">
    <property type="protein sequence ID" value="KAK4535075.1"/>
    <property type="molecule type" value="Genomic_DNA"/>
</dbReference>